<dbReference type="PROSITE" id="PS51464">
    <property type="entry name" value="SIS"/>
    <property type="match status" value="1"/>
</dbReference>
<gene>
    <name evidence="6" type="ORF">C5750_18240</name>
</gene>
<dbReference type="InterPro" id="IPR000281">
    <property type="entry name" value="HTH_RpiR"/>
</dbReference>
<reference evidence="6 7" key="1">
    <citation type="submission" date="2018-02" db="EMBL/GenBank/DDBJ databases">
        <title>The draft genome of Phyllobacterium myrsinacearum DSM5892.</title>
        <authorList>
            <person name="Li L."/>
            <person name="Liu L."/>
            <person name="Zhang X."/>
            <person name="Wang T."/>
        </authorList>
    </citation>
    <scope>NUCLEOTIDE SEQUENCE [LARGE SCALE GENOMIC DNA]</scope>
    <source>
        <strain evidence="6 7">DSM 5892</strain>
    </source>
</reference>
<evidence type="ECO:0000259" key="5">
    <source>
        <dbReference type="PROSITE" id="PS51464"/>
    </source>
</evidence>
<protein>
    <submittedName>
        <fullName evidence="6">MurR/RpiR family transcriptional regulator</fullName>
    </submittedName>
</protein>
<keyword evidence="7" id="KW-1185">Reference proteome</keyword>
<keyword evidence="2" id="KW-0238">DNA-binding</keyword>
<comment type="caution">
    <text evidence="6">The sequence shown here is derived from an EMBL/GenBank/DDBJ whole genome shotgun (WGS) entry which is preliminary data.</text>
</comment>
<dbReference type="Proteomes" id="UP000238563">
    <property type="component" value="Unassembled WGS sequence"/>
</dbReference>
<evidence type="ECO:0000259" key="4">
    <source>
        <dbReference type="PROSITE" id="PS51071"/>
    </source>
</evidence>
<feature type="domain" description="SIS" evidence="5">
    <location>
        <begin position="132"/>
        <end position="272"/>
    </location>
</feature>
<dbReference type="InterPro" id="IPR047640">
    <property type="entry name" value="RpiR-like"/>
</dbReference>
<dbReference type="GO" id="GO:0097367">
    <property type="term" value="F:carbohydrate derivative binding"/>
    <property type="evidence" value="ECO:0007669"/>
    <property type="project" value="InterPro"/>
</dbReference>
<dbReference type="Pfam" id="PF01418">
    <property type="entry name" value="HTH_6"/>
    <property type="match status" value="1"/>
</dbReference>
<evidence type="ECO:0000256" key="1">
    <source>
        <dbReference type="ARBA" id="ARBA00023015"/>
    </source>
</evidence>
<dbReference type="SUPFAM" id="SSF46689">
    <property type="entry name" value="Homeodomain-like"/>
    <property type="match status" value="1"/>
</dbReference>
<proteinExistence type="predicted"/>
<dbReference type="GO" id="GO:0003677">
    <property type="term" value="F:DNA binding"/>
    <property type="evidence" value="ECO:0007669"/>
    <property type="project" value="UniProtKB-KW"/>
</dbReference>
<dbReference type="RefSeq" id="WP_105735432.1">
    <property type="nucleotide sequence ID" value="NZ_PVBT01000005.1"/>
</dbReference>
<organism evidence="6 7">
    <name type="scientific">Phyllobacterium myrsinacearum</name>
    <dbReference type="NCBI Taxonomy" id="28101"/>
    <lineage>
        <taxon>Bacteria</taxon>
        <taxon>Pseudomonadati</taxon>
        <taxon>Pseudomonadota</taxon>
        <taxon>Alphaproteobacteria</taxon>
        <taxon>Hyphomicrobiales</taxon>
        <taxon>Phyllobacteriaceae</taxon>
        <taxon>Phyllobacterium</taxon>
    </lineage>
</organism>
<dbReference type="PANTHER" id="PTHR30514">
    <property type="entry name" value="GLUCOKINASE"/>
    <property type="match status" value="1"/>
</dbReference>
<dbReference type="PROSITE" id="PS51071">
    <property type="entry name" value="HTH_RPIR"/>
    <property type="match status" value="1"/>
</dbReference>
<dbReference type="Pfam" id="PF01380">
    <property type="entry name" value="SIS"/>
    <property type="match status" value="1"/>
</dbReference>
<evidence type="ECO:0000256" key="2">
    <source>
        <dbReference type="ARBA" id="ARBA00023125"/>
    </source>
</evidence>
<name>A0A2S9JFX8_9HYPH</name>
<keyword evidence="3" id="KW-0804">Transcription</keyword>
<evidence type="ECO:0000256" key="3">
    <source>
        <dbReference type="ARBA" id="ARBA00023163"/>
    </source>
</evidence>
<accession>A0A2S9JFX8</accession>
<dbReference type="Gene3D" id="1.10.10.10">
    <property type="entry name" value="Winged helix-like DNA-binding domain superfamily/Winged helix DNA-binding domain"/>
    <property type="match status" value="1"/>
</dbReference>
<feature type="domain" description="HTH rpiR-type" evidence="4">
    <location>
        <begin position="9"/>
        <end position="85"/>
    </location>
</feature>
<dbReference type="InterPro" id="IPR046348">
    <property type="entry name" value="SIS_dom_sf"/>
</dbReference>
<dbReference type="Gene3D" id="3.40.50.10490">
    <property type="entry name" value="Glucose-6-phosphate isomerase like protein, domain 1"/>
    <property type="match status" value="1"/>
</dbReference>
<dbReference type="SUPFAM" id="SSF53697">
    <property type="entry name" value="SIS domain"/>
    <property type="match status" value="1"/>
</dbReference>
<dbReference type="OrthoDB" id="9814676at2"/>
<dbReference type="InterPro" id="IPR009057">
    <property type="entry name" value="Homeodomain-like_sf"/>
</dbReference>
<dbReference type="InterPro" id="IPR001347">
    <property type="entry name" value="SIS_dom"/>
</dbReference>
<keyword evidence="1" id="KW-0805">Transcription regulation</keyword>
<dbReference type="AlphaFoldDB" id="A0A2S9JFX8"/>
<sequence>MSKTLNPKSDFSNRMSAAYPSLSKSHRRIADFVLARPLDVVAMSIEGLAQSSGSSTATITRFVRAAGYSGYAEFREKIVSDFQFVPEEILAVNDTDKDTGRRNLSLHSLLADNADNIRDTIANIDNATSSGFIAALINAKRIIILGTGASHYAATFLEEGLALYTEKSVSNILSRGASEYSNNFVRSVDEGDVVIAISMPRYSNNTVQLSKAAKEKGALILAITDSPTSPLVPIADIILFAPARNRLLPNSPAAIFALADAIVTTVAARRPDIVASTIGVPPEDLFL</sequence>
<dbReference type="EMBL" id="PVBT01000005">
    <property type="protein sequence ID" value="PRD51843.1"/>
    <property type="molecule type" value="Genomic_DNA"/>
</dbReference>
<evidence type="ECO:0000313" key="7">
    <source>
        <dbReference type="Proteomes" id="UP000238563"/>
    </source>
</evidence>
<dbReference type="InterPro" id="IPR036388">
    <property type="entry name" value="WH-like_DNA-bd_sf"/>
</dbReference>
<dbReference type="CDD" id="cd05013">
    <property type="entry name" value="SIS_RpiR"/>
    <property type="match status" value="1"/>
</dbReference>
<dbReference type="GO" id="GO:0003700">
    <property type="term" value="F:DNA-binding transcription factor activity"/>
    <property type="evidence" value="ECO:0007669"/>
    <property type="project" value="InterPro"/>
</dbReference>
<dbReference type="GO" id="GO:1901135">
    <property type="term" value="P:carbohydrate derivative metabolic process"/>
    <property type="evidence" value="ECO:0007669"/>
    <property type="project" value="InterPro"/>
</dbReference>
<dbReference type="InterPro" id="IPR035472">
    <property type="entry name" value="RpiR-like_SIS"/>
</dbReference>
<evidence type="ECO:0000313" key="6">
    <source>
        <dbReference type="EMBL" id="PRD51843.1"/>
    </source>
</evidence>